<organism evidence="1 2">
    <name type="scientific">Albula glossodonta</name>
    <name type="common">roundjaw bonefish</name>
    <dbReference type="NCBI Taxonomy" id="121402"/>
    <lineage>
        <taxon>Eukaryota</taxon>
        <taxon>Metazoa</taxon>
        <taxon>Chordata</taxon>
        <taxon>Craniata</taxon>
        <taxon>Vertebrata</taxon>
        <taxon>Euteleostomi</taxon>
        <taxon>Actinopterygii</taxon>
        <taxon>Neopterygii</taxon>
        <taxon>Teleostei</taxon>
        <taxon>Albuliformes</taxon>
        <taxon>Albulidae</taxon>
        <taxon>Albula</taxon>
    </lineage>
</organism>
<dbReference type="OrthoDB" id="204784at2759"/>
<dbReference type="EMBL" id="JAFBMS010000017">
    <property type="protein sequence ID" value="KAG9345648.1"/>
    <property type="molecule type" value="Genomic_DNA"/>
</dbReference>
<keyword evidence="2" id="KW-1185">Reference proteome</keyword>
<sequence>MLPHPGSENSLWHMVGGGGLSREPKMGILLMKPTTTGKKPLEDGNTVRAWVRRKARQGEEEVEMARRGTCSKRHVFRNHDYTYTLIFRKKTNQRVAFIHMI</sequence>
<proteinExistence type="predicted"/>
<reference evidence="1" key="1">
    <citation type="thesis" date="2021" institute="BYU ScholarsArchive" country="Provo, UT, USA">
        <title>Applications of and Algorithms for Genome Assembly and Genomic Analyses with an Emphasis on Marine Teleosts.</title>
        <authorList>
            <person name="Pickett B.D."/>
        </authorList>
    </citation>
    <scope>NUCLEOTIDE SEQUENCE</scope>
    <source>
        <strain evidence="1">HI-2016</strain>
    </source>
</reference>
<gene>
    <name evidence="1" type="ORF">JZ751_008792</name>
</gene>
<name>A0A8T2P7Y1_9TELE</name>
<dbReference type="Proteomes" id="UP000824540">
    <property type="component" value="Unassembled WGS sequence"/>
</dbReference>
<accession>A0A8T2P7Y1</accession>
<comment type="caution">
    <text evidence="1">The sequence shown here is derived from an EMBL/GenBank/DDBJ whole genome shotgun (WGS) entry which is preliminary data.</text>
</comment>
<dbReference type="AlphaFoldDB" id="A0A8T2P7Y1"/>
<protein>
    <submittedName>
        <fullName evidence="1">Uncharacterized protein</fullName>
    </submittedName>
</protein>
<evidence type="ECO:0000313" key="1">
    <source>
        <dbReference type="EMBL" id="KAG9345648.1"/>
    </source>
</evidence>
<evidence type="ECO:0000313" key="2">
    <source>
        <dbReference type="Proteomes" id="UP000824540"/>
    </source>
</evidence>